<keyword evidence="2 5" id="KW-0812">Transmembrane</keyword>
<feature type="transmembrane region" description="Helical" evidence="5">
    <location>
        <begin position="36"/>
        <end position="55"/>
    </location>
</feature>
<feature type="transmembrane region" description="Helical" evidence="5">
    <location>
        <begin position="75"/>
        <end position="96"/>
    </location>
</feature>
<dbReference type="PANTHER" id="PTHR23294:SF12">
    <property type="entry name" value="ADP,ATP CARRIER PROTEIN"/>
    <property type="match status" value="1"/>
</dbReference>
<feature type="signal peptide" evidence="6">
    <location>
        <begin position="1"/>
        <end position="20"/>
    </location>
</feature>
<dbReference type="Pfam" id="PF05978">
    <property type="entry name" value="UNC-93"/>
    <property type="match status" value="1"/>
</dbReference>
<evidence type="ECO:0000256" key="1">
    <source>
        <dbReference type="ARBA" id="ARBA00004141"/>
    </source>
</evidence>
<evidence type="ECO:0000313" key="8">
    <source>
        <dbReference type="WBParaSite" id="Hba_17968"/>
    </source>
</evidence>
<dbReference type="InterPro" id="IPR051617">
    <property type="entry name" value="UNC-93-like_regulator"/>
</dbReference>
<keyword evidence="3 5" id="KW-1133">Transmembrane helix</keyword>
<name>A0A1I7XKX2_HETBA</name>
<evidence type="ECO:0000256" key="3">
    <source>
        <dbReference type="ARBA" id="ARBA00022989"/>
    </source>
</evidence>
<evidence type="ECO:0000256" key="6">
    <source>
        <dbReference type="SAM" id="SignalP"/>
    </source>
</evidence>
<comment type="subcellular location">
    <subcellularLocation>
        <location evidence="1">Membrane</location>
        <topology evidence="1">Multi-pass membrane protein</topology>
    </subcellularLocation>
</comment>
<organism evidence="7 8">
    <name type="scientific">Heterorhabditis bacteriophora</name>
    <name type="common">Entomopathogenic nematode worm</name>
    <dbReference type="NCBI Taxonomy" id="37862"/>
    <lineage>
        <taxon>Eukaryota</taxon>
        <taxon>Metazoa</taxon>
        <taxon>Ecdysozoa</taxon>
        <taxon>Nematoda</taxon>
        <taxon>Chromadorea</taxon>
        <taxon>Rhabditida</taxon>
        <taxon>Rhabditina</taxon>
        <taxon>Rhabditomorpha</taxon>
        <taxon>Strongyloidea</taxon>
        <taxon>Heterorhabditidae</taxon>
        <taxon>Heterorhabditis</taxon>
    </lineage>
</organism>
<dbReference type="Proteomes" id="UP000095283">
    <property type="component" value="Unplaced"/>
</dbReference>
<reference evidence="8" key="1">
    <citation type="submission" date="2016-11" db="UniProtKB">
        <authorList>
            <consortium name="WormBaseParasite"/>
        </authorList>
    </citation>
    <scope>IDENTIFICATION</scope>
</reference>
<sequence>MLVGGLALLLIFYLIPQDSAEQSSHFRNFSESHIQAIYATFFSLSLIAIIIFTLLPDKQFDKQIGKTLINTNMMLLSFTFLYMGFLVSFFLGIYPTTLSFTSTLSKDVYIVAFYSVFAGLAEFSGK</sequence>
<feature type="transmembrane region" description="Helical" evidence="5">
    <location>
        <begin position="108"/>
        <end position="125"/>
    </location>
</feature>
<dbReference type="PANTHER" id="PTHR23294">
    <property type="entry name" value="ET TRANSLATION PRODUCT-RELATED"/>
    <property type="match status" value="1"/>
</dbReference>
<evidence type="ECO:0000256" key="2">
    <source>
        <dbReference type="ARBA" id="ARBA00022692"/>
    </source>
</evidence>
<dbReference type="GO" id="GO:0016020">
    <property type="term" value="C:membrane"/>
    <property type="evidence" value="ECO:0007669"/>
    <property type="project" value="UniProtKB-SubCell"/>
</dbReference>
<dbReference type="AlphaFoldDB" id="A0A1I7XKX2"/>
<keyword evidence="7" id="KW-1185">Reference proteome</keyword>
<evidence type="ECO:0000256" key="5">
    <source>
        <dbReference type="SAM" id="Phobius"/>
    </source>
</evidence>
<proteinExistence type="predicted"/>
<keyword evidence="4 5" id="KW-0472">Membrane</keyword>
<accession>A0A1I7XKX2</accession>
<evidence type="ECO:0000313" key="7">
    <source>
        <dbReference type="Proteomes" id="UP000095283"/>
    </source>
</evidence>
<keyword evidence="6" id="KW-0732">Signal</keyword>
<dbReference type="WBParaSite" id="Hba_17968">
    <property type="protein sequence ID" value="Hba_17968"/>
    <property type="gene ID" value="Hba_17968"/>
</dbReference>
<protein>
    <submittedName>
        <fullName evidence="8">MFS domain-containing protein</fullName>
    </submittedName>
</protein>
<feature type="chain" id="PRO_5009311332" evidence="6">
    <location>
        <begin position="21"/>
        <end position="126"/>
    </location>
</feature>
<dbReference type="InterPro" id="IPR010291">
    <property type="entry name" value="Ion_channel_UNC-93"/>
</dbReference>
<evidence type="ECO:0000256" key="4">
    <source>
        <dbReference type="ARBA" id="ARBA00023136"/>
    </source>
</evidence>